<organism evidence="2 3">
    <name type="scientific">Aspergillus lucknowensis</name>
    <dbReference type="NCBI Taxonomy" id="176173"/>
    <lineage>
        <taxon>Eukaryota</taxon>
        <taxon>Fungi</taxon>
        <taxon>Dikarya</taxon>
        <taxon>Ascomycota</taxon>
        <taxon>Pezizomycotina</taxon>
        <taxon>Eurotiomycetes</taxon>
        <taxon>Eurotiomycetidae</taxon>
        <taxon>Eurotiales</taxon>
        <taxon>Aspergillaceae</taxon>
        <taxon>Aspergillus</taxon>
        <taxon>Aspergillus subgen. Nidulantes</taxon>
    </lineage>
</organism>
<proteinExistence type="predicted"/>
<comment type="caution">
    <text evidence="2">The sequence shown here is derived from an EMBL/GenBank/DDBJ whole genome shotgun (WGS) entry which is preliminary data.</text>
</comment>
<sequence>MLRRTKDGQDRNLKVLALSAQQLFLDRRKAGAFSRFPGPIICLAHHQRETGEELQRILFFIIFFLIIYLTPPSKESHSPESRLSFPLLRIFFPLSRLSTQRFPNIGLSFARPRGQSLGDLRQSNRLDDTTRPRESRIAETFPTVARDDDW</sequence>
<dbReference type="GeneID" id="98141813"/>
<dbReference type="Proteomes" id="UP001610432">
    <property type="component" value="Unassembled WGS sequence"/>
</dbReference>
<feature type="region of interest" description="Disordered" evidence="1">
    <location>
        <begin position="116"/>
        <end position="150"/>
    </location>
</feature>
<evidence type="ECO:0000313" key="3">
    <source>
        <dbReference type="Proteomes" id="UP001610432"/>
    </source>
</evidence>
<protein>
    <submittedName>
        <fullName evidence="2">Uncharacterized protein</fullName>
    </submittedName>
</protein>
<evidence type="ECO:0000313" key="2">
    <source>
        <dbReference type="EMBL" id="KAL2859835.1"/>
    </source>
</evidence>
<accession>A0ABR4L5M0</accession>
<feature type="compositionally biased region" description="Basic and acidic residues" evidence="1">
    <location>
        <begin position="122"/>
        <end position="137"/>
    </location>
</feature>
<evidence type="ECO:0000256" key="1">
    <source>
        <dbReference type="SAM" id="MobiDB-lite"/>
    </source>
</evidence>
<dbReference type="EMBL" id="JBFXLQ010000102">
    <property type="protein sequence ID" value="KAL2859835.1"/>
    <property type="molecule type" value="Genomic_DNA"/>
</dbReference>
<gene>
    <name evidence="2" type="ORF">BJX67DRAFT_28702</name>
</gene>
<dbReference type="RefSeq" id="XP_070880391.1">
    <property type="nucleotide sequence ID" value="XM_071026741.1"/>
</dbReference>
<keyword evidence="3" id="KW-1185">Reference proteome</keyword>
<name>A0ABR4L5M0_9EURO</name>
<reference evidence="2 3" key="1">
    <citation type="submission" date="2024-07" db="EMBL/GenBank/DDBJ databases">
        <title>Section-level genome sequencing and comparative genomics of Aspergillus sections Usti and Cavernicolus.</title>
        <authorList>
            <consortium name="Lawrence Berkeley National Laboratory"/>
            <person name="Nybo J.L."/>
            <person name="Vesth T.C."/>
            <person name="Theobald S."/>
            <person name="Frisvad J.C."/>
            <person name="Larsen T.O."/>
            <person name="Kjaerboelling I."/>
            <person name="Rothschild-Mancinelli K."/>
            <person name="Lyhne E.K."/>
            <person name="Kogle M.E."/>
            <person name="Barry K."/>
            <person name="Clum A."/>
            <person name="Na H."/>
            <person name="Ledsgaard L."/>
            <person name="Lin J."/>
            <person name="Lipzen A."/>
            <person name="Kuo A."/>
            <person name="Riley R."/>
            <person name="Mondo S."/>
            <person name="Labutti K."/>
            <person name="Haridas S."/>
            <person name="Pangalinan J."/>
            <person name="Salamov A.A."/>
            <person name="Simmons B.A."/>
            <person name="Magnuson J.K."/>
            <person name="Chen J."/>
            <person name="Drula E."/>
            <person name="Henrissat B."/>
            <person name="Wiebenga A."/>
            <person name="Lubbers R.J."/>
            <person name="Gomes A.C."/>
            <person name="Macurrencykelacurrency M.R."/>
            <person name="Stajich J."/>
            <person name="Grigoriev I.V."/>
            <person name="Mortensen U.H."/>
            <person name="De Vries R.P."/>
            <person name="Baker S.E."/>
            <person name="Andersen M.R."/>
        </authorList>
    </citation>
    <scope>NUCLEOTIDE SEQUENCE [LARGE SCALE GENOMIC DNA]</scope>
    <source>
        <strain evidence="2 3">CBS 449.75</strain>
    </source>
</reference>